<dbReference type="EMBL" id="CAJVPW010037956">
    <property type="protein sequence ID" value="CAG8741123.1"/>
    <property type="molecule type" value="Genomic_DNA"/>
</dbReference>
<keyword evidence="2" id="KW-1185">Reference proteome</keyword>
<dbReference type="Proteomes" id="UP000789366">
    <property type="component" value="Unassembled WGS sequence"/>
</dbReference>
<protein>
    <submittedName>
        <fullName evidence="1">15429_t:CDS:1</fullName>
    </submittedName>
</protein>
<evidence type="ECO:0000313" key="2">
    <source>
        <dbReference type="Proteomes" id="UP000789366"/>
    </source>
</evidence>
<feature type="non-terminal residue" evidence="1">
    <location>
        <position position="1"/>
    </location>
</feature>
<accession>A0ACA9QBM3</accession>
<feature type="non-terminal residue" evidence="1">
    <location>
        <position position="157"/>
    </location>
</feature>
<gene>
    <name evidence="1" type="ORF">SPELUC_LOCUS13812</name>
</gene>
<proteinExistence type="predicted"/>
<sequence length="157" mass="17855">NPPFCDRPYEEQLAIEIVLCNLRPPMLPEIPSKIKDIIYRCWDADPSIRPSIEEIYNIVKDIYCEILENKELAIEYGKNRAIVAFNTNLQQETSYHSKIVKLKLNNSELHKKVSGTSGIIDFGQKYSELHKKVSGASGIIDFGQQYSELHKKVSGAS</sequence>
<name>A0ACA9QBM3_9GLOM</name>
<comment type="caution">
    <text evidence="1">The sequence shown here is derived from an EMBL/GenBank/DDBJ whole genome shotgun (WGS) entry which is preliminary data.</text>
</comment>
<organism evidence="1 2">
    <name type="scientific">Cetraspora pellucida</name>
    <dbReference type="NCBI Taxonomy" id="1433469"/>
    <lineage>
        <taxon>Eukaryota</taxon>
        <taxon>Fungi</taxon>
        <taxon>Fungi incertae sedis</taxon>
        <taxon>Mucoromycota</taxon>
        <taxon>Glomeromycotina</taxon>
        <taxon>Glomeromycetes</taxon>
        <taxon>Diversisporales</taxon>
        <taxon>Gigasporaceae</taxon>
        <taxon>Cetraspora</taxon>
    </lineage>
</organism>
<evidence type="ECO:0000313" key="1">
    <source>
        <dbReference type="EMBL" id="CAG8741123.1"/>
    </source>
</evidence>
<reference evidence="1" key="1">
    <citation type="submission" date="2021-06" db="EMBL/GenBank/DDBJ databases">
        <authorList>
            <person name="Kallberg Y."/>
            <person name="Tangrot J."/>
            <person name="Rosling A."/>
        </authorList>
    </citation>
    <scope>NUCLEOTIDE SEQUENCE</scope>
    <source>
        <strain evidence="1">28 12/20/2015</strain>
    </source>
</reference>